<reference evidence="3" key="1">
    <citation type="submission" date="2016-10" db="EMBL/GenBank/DDBJ databases">
        <authorList>
            <person name="Varghese N."/>
            <person name="Submissions S."/>
        </authorList>
    </citation>
    <scope>NUCLEOTIDE SEQUENCE [LARGE SCALE GENOMIC DNA]</scope>
    <source>
        <strain evidence="3">DUS833</strain>
    </source>
</reference>
<evidence type="ECO:0000313" key="3">
    <source>
        <dbReference type="Proteomes" id="UP000199365"/>
    </source>
</evidence>
<accession>A0A1H1KJQ9</accession>
<gene>
    <name evidence="2" type="ORF">SAMN05445850_8248</name>
</gene>
<keyword evidence="3" id="KW-1185">Reference proteome</keyword>
<name>A0A1H1KJQ9_9BURK</name>
<proteinExistence type="predicted"/>
<dbReference type="InterPro" id="IPR008490">
    <property type="entry name" value="Transposase_InsH_N"/>
</dbReference>
<organism evidence="2 3">
    <name type="scientific">Paraburkholderia tuberum</name>
    <dbReference type="NCBI Taxonomy" id="157910"/>
    <lineage>
        <taxon>Bacteria</taxon>
        <taxon>Pseudomonadati</taxon>
        <taxon>Pseudomonadota</taxon>
        <taxon>Betaproteobacteria</taxon>
        <taxon>Burkholderiales</taxon>
        <taxon>Burkholderiaceae</taxon>
        <taxon>Paraburkholderia</taxon>
    </lineage>
</organism>
<dbReference type="PANTHER" id="PTHR35604">
    <property type="entry name" value="TRANSPOSASE INSH FOR INSERTION SEQUENCE ELEMENT IS5A-RELATED"/>
    <property type="match status" value="1"/>
</dbReference>
<evidence type="ECO:0000313" key="2">
    <source>
        <dbReference type="EMBL" id="SDR62533.1"/>
    </source>
</evidence>
<dbReference type="EMBL" id="FNKX01000005">
    <property type="protein sequence ID" value="SDR62533.1"/>
    <property type="molecule type" value="Genomic_DNA"/>
</dbReference>
<feature type="domain" description="Transposase InsH N-terminal" evidence="1">
    <location>
        <begin position="15"/>
        <end position="76"/>
    </location>
</feature>
<sequence>MKRQISFAEAESAGEKRVTRRQRFLAEMERVVPWSRLLAAIEPHYPKGGRGRPPIGLERMLRIYFLQQWYGLSDEVWKMRCIVVVNEYDRLVRETRLQAIVEANESFFRLKPTARKI</sequence>
<evidence type="ECO:0000259" key="1">
    <source>
        <dbReference type="Pfam" id="PF05598"/>
    </source>
</evidence>
<dbReference type="PANTHER" id="PTHR35604:SF2">
    <property type="entry name" value="TRANSPOSASE INSH FOR INSERTION SEQUENCE ELEMENT IS5A-RELATED"/>
    <property type="match status" value="1"/>
</dbReference>
<dbReference type="Pfam" id="PF05598">
    <property type="entry name" value="DUF772"/>
    <property type="match status" value="1"/>
</dbReference>
<dbReference type="AlphaFoldDB" id="A0A1H1KJQ9"/>
<dbReference type="Proteomes" id="UP000199365">
    <property type="component" value="Unassembled WGS sequence"/>
</dbReference>
<protein>
    <submittedName>
        <fullName evidence="2">Transposase domain</fullName>
    </submittedName>
</protein>